<feature type="domain" description="RES" evidence="1">
    <location>
        <begin position="227"/>
        <end position="384"/>
    </location>
</feature>
<dbReference type="EMBL" id="JABDYC010000001">
    <property type="protein sequence ID" value="MBX5021991.1"/>
    <property type="molecule type" value="Genomic_DNA"/>
</dbReference>
<evidence type="ECO:0000259" key="1">
    <source>
        <dbReference type="SMART" id="SM00953"/>
    </source>
</evidence>
<gene>
    <name evidence="2" type="ORF">HJB63_05270</name>
</gene>
<dbReference type="RefSeq" id="WP_221105263.1">
    <property type="nucleotide sequence ID" value="NZ_JABDXY010000002.1"/>
</dbReference>
<organism evidence="2 3">
    <name type="scientific">Rhizobium lentis</name>
    <dbReference type="NCBI Taxonomy" id="1138194"/>
    <lineage>
        <taxon>Bacteria</taxon>
        <taxon>Pseudomonadati</taxon>
        <taxon>Pseudomonadota</taxon>
        <taxon>Alphaproteobacteria</taxon>
        <taxon>Hyphomicrobiales</taxon>
        <taxon>Rhizobiaceae</taxon>
        <taxon>Rhizobium/Agrobacterium group</taxon>
        <taxon>Rhizobium</taxon>
    </lineage>
</organism>
<proteinExistence type="predicted"/>
<dbReference type="Pfam" id="PF08808">
    <property type="entry name" value="RES"/>
    <property type="match status" value="1"/>
</dbReference>
<sequence length="485" mass="54894">MQPEDIRELSEKHLCAGCIGEAYLRECVENVNDEYECDYCGDIAPAISLEELASRVEIAFNAHFTRTATEPNSWQYSMLKDKELDYDWEREGEQTIYAIMNAADIPEATASDVQEILADEHSDFDAAAMGEECEFDSDAHYEEIMPGDGEWQESWHLFERTIKTEARFFSRTAAAQLGELFDTIDEMRTRDGRPLIVDAGPDTKYLHLYRARPFQNDGKLELAMIRPDKELGAPPSHIANSGRMNARGIAVFYGATSVKTALAEVRPPVGSKVAVARFDIIRPLKLLDLTALGDVHENGSIFDPGYAYRLGRMMFLQKLSSRMARPVMPDDQESEYLPTQAIADYLATEGKVPLDGIVFPSVQVNGAGLNVVLFHKAARCKEMEFPEGTEFDAQTYTSYEDGPEPDYVVIEEIPPEREKAEDNKPHRFFEFAAMPWPDLNNCDDREETLSVDPGSLKVHRVNAIEIDTTDFQVRRHRWIKNHAPF</sequence>
<comment type="caution">
    <text evidence="2">The sequence shown here is derived from an EMBL/GenBank/DDBJ whole genome shotgun (WGS) entry which is preliminary data.</text>
</comment>
<dbReference type="AlphaFoldDB" id="A0A9Q3M699"/>
<dbReference type="InterPro" id="IPR014914">
    <property type="entry name" value="RES_dom"/>
</dbReference>
<dbReference type="SMART" id="SM00953">
    <property type="entry name" value="RES"/>
    <property type="match status" value="1"/>
</dbReference>
<evidence type="ECO:0000313" key="3">
    <source>
        <dbReference type="Proteomes" id="UP000749740"/>
    </source>
</evidence>
<accession>A0A9Q3M699</accession>
<evidence type="ECO:0000313" key="2">
    <source>
        <dbReference type="EMBL" id="MBX5021991.1"/>
    </source>
</evidence>
<name>A0A9Q3M699_9HYPH</name>
<protein>
    <submittedName>
        <fullName evidence="2">RES family NAD+ phosphorylase</fullName>
    </submittedName>
</protein>
<reference evidence="2" key="1">
    <citation type="submission" date="2020-04" db="EMBL/GenBank/DDBJ databases">
        <title>Global-level population genomics: horizontal gene transfer, symbiosis and evolution in Rhizobia.</title>
        <authorList>
            <person name="Gai Y."/>
        </authorList>
    </citation>
    <scope>NUCLEOTIDE SEQUENCE</scope>
    <source>
        <strain evidence="2">BLR57</strain>
    </source>
</reference>
<dbReference type="Proteomes" id="UP000749740">
    <property type="component" value="Unassembled WGS sequence"/>
</dbReference>